<evidence type="ECO:0000256" key="5">
    <source>
        <dbReference type="ARBA" id="ARBA00022679"/>
    </source>
</evidence>
<evidence type="ECO:0000259" key="12">
    <source>
        <dbReference type="PROSITE" id="PS51686"/>
    </source>
</evidence>
<dbReference type="AlphaFoldDB" id="W4JQS1"/>
<evidence type="ECO:0000256" key="8">
    <source>
        <dbReference type="ARBA" id="ARBA00022884"/>
    </source>
</evidence>
<dbReference type="RefSeq" id="XP_009552123.1">
    <property type="nucleotide sequence ID" value="XM_009553828.1"/>
</dbReference>
<dbReference type="HOGENOM" id="CLU_005316_4_2_1"/>
<evidence type="ECO:0000256" key="7">
    <source>
        <dbReference type="ARBA" id="ARBA00022694"/>
    </source>
</evidence>
<dbReference type="InterPro" id="IPR001678">
    <property type="entry name" value="MeTrfase_RsmB-F_NOP2_dom"/>
</dbReference>
<evidence type="ECO:0000256" key="2">
    <source>
        <dbReference type="ARBA" id="ARBA00007494"/>
    </source>
</evidence>
<dbReference type="Gene3D" id="3.40.50.150">
    <property type="entry name" value="Vaccinia Virus protein VP39"/>
    <property type="match status" value="1"/>
</dbReference>
<dbReference type="Pfam" id="PF25378">
    <property type="entry name" value="PUA_NSUN2"/>
    <property type="match status" value="1"/>
</dbReference>
<keyword evidence="8 10" id="KW-0694">RNA-binding</keyword>
<dbReference type="EMBL" id="KI925465">
    <property type="protein sequence ID" value="ETW75883.1"/>
    <property type="molecule type" value="Genomic_DNA"/>
</dbReference>
<dbReference type="InterPro" id="IPR057285">
    <property type="entry name" value="Pre-PUA_NSUN2"/>
</dbReference>
<dbReference type="GO" id="GO:0005634">
    <property type="term" value="C:nucleus"/>
    <property type="evidence" value="ECO:0007669"/>
    <property type="project" value="UniProtKB-SubCell"/>
</dbReference>
<feature type="region of interest" description="Disordered" evidence="11">
    <location>
        <begin position="668"/>
        <end position="699"/>
    </location>
</feature>
<keyword evidence="9" id="KW-0539">Nucleus</keyword>
<dbReference type="InterPro" id="IPR023267">
    <property type="entry name" value="RCMT"/>
</dbReference>
<dbReference type="eggNOG" id="KOG2198">
    <property type="taxonomic scope" value="Eukaryota"/>
</dbReference>
<keyword evidence="6 10" id="KW-0949">S-adenosyl-L-methionine</keyword>
<dbReference type="FunFam" id="3.40.50.150:FF:000271">
    <property type="entry name" value="NOL1/NOP2/Sun family protein"/>
    <property type="match status" value="1"/>
</dbReference>
<dbReference type="GeneID" id="20674913"/>
<feature type="binding site" evidence="10">
    <location>
        <begin position="191"/>
        <end position="197"/>
    </location>
    <ligand>
        <name>S-adenosyl-L-methionine</name>
        <dbReference type="ChEBI" id="CHEBI:59789"/>
    </ligand>
</feature>
<gene>
    <name evidence="13" type="ORF">HETIRDRAFT_436831</name>
</gene>
<organism evidence="13 14">
    <name type="scientific">Heterobasidion irregulare (strain TC 32-1)</name>
    <dbReference type="NCBI Taxonomy" id="747525"/>
    <lineage>
        <taxon>Eukaryota</taxon>
        <taxon>Fungi</taxon>
        <taxon>Dikarya</taxon>
        <taxon>Basidiomycota</taxon>
        <taxon>Agaricomycotina</taxon>
        <taxon>Agaricomycetes</taxon>
        <taxon>Russulales</taxon>
        <taxon>Bondarzewiaceae</taxon>
        <taxon>Heterobasidion</taxon>
        <taxon>Heterobasidion annosum species complex</taxon>
    </lineage>
</organism>
<dbReference type="PRINTS" id="PR02008">
    <property type="entry name" value="RCMTFAMILY"/>
</dbReference>
<dbReference type="OrthoDB" id="6093671at2759"/>
<feature type="domain" description="SAM-dependent MTase RsmB/NOP-type" evidence="12">
    <location>
        <begin position="73"/>
        <end position="490"/>
    </location>
</feature>
<dbReference type="PROSITE" id="PS01153">
    <property type="entry name" value="NOL1_NOP2_SUN"/>
    <property type="match status" value="1"/>
</dbReference>
<dbReference type="Proteomes" id="UP000030671">
    <property type="component" value="Unassembled WGS sequence"/>
</dbReference>
<keyword evidence="5 10" id="KW-0808">Transferase</keyword>
<dbReference type="GO" id="GO:0030488">
    <property type="term" value="P:tRNA methylation"/>
    <property type="evidence" value="ECO:0007669"/>
    <property type="project" value="TreeGrafter"/>
</dbReference>
<dbReference type="InParanoid" id="W4JQS1"/>
<feature type="compositionally biased region" description="Low complexity" evidence="11">
    <location>
        <begin position="526"/>
        <end position="539"/>
    </location>
</feature>
<keyword evidence="3" id="KW-0820">tRNA-binding</keyword>
<dbReference type="Pfam" id="PF25376">
    <property type="entry name" value="Pre-PUA_NSUN2"/>
    <property type="match status" value="1"/>
</dbReference>
<evidence type="ECO:0000313" key="14">
    <source>
        <dbReference type="Proteomes" id="UP000030671"/>
    </source>
</evidence>
<dbReference type="InterPro" id="IPR018314">
    <property type="entry name" value="RsmB/NOL1/NOP2-like_CS"/>
</dbReference>
<dbReference type="PANTHER" id="PTHR22808">
    <property type="entry name" value="NCL1 YEAST -RELATED NOL1/NOP2/FMU SUN DOMAIN-CONTAINING"/>
    <property type="match status" value="1"/>
</dbReference>
<feature type="region of interest" description="Disordered" evidence="11">
    <location>
        <begin position="490"/>
        <end position="594"/>
    </location>
</feature>
<dbReference type="STRING" id="747525.W4JQS1"/>
<feature type="region of interest" description="Disordered" evidence="11">
    <location>
        <begin position="261"/>
        <end position="283"/>
    </location>
</feature>
<feature type="active site" description="Nucleophile" evidence="10">
    <location>
        <position position="350"/>
    </location>
</feature>
<evidence type="ECO:0000256" key="10">
    <source>
        <dbReference type="PROSITE-ProRule" id="PRU01023"/>
    </source>
</evidence>
<evidence type="ECO:0000256" key="4">
    <source>
        <dbReference type="ARBA" id="ARBA00022603"/>
    </source>
</evidence>
<feature type="compositionally biased region" description="Basic and acidic residues" evidence="11">
    <location>
        <begin position="496"/>
        <end position="520"/>
    </location>
</feature>
<keyword evidence="7" id="KW-0819">tRNA processing</keyword>
<accession>W4JQS1</accession>
<evidence type="ECO:0000256" key="6">
    <source>
        <dbReference type="ARBA" id="ARBA00022691"/>
    </source>
</evidence>
<dbReference type="InterPro" id="IPR049560">
    <property type="entry name" value="MeTrfase_RsmB-F_NOP2_cat"/>
</dbReference>
<proteinExistence type="inferred from homology"/>
<evidence type="ECO:0000256" key="3">
    <source>
        <dbReference type="ARBA" id="ARBA00022555"/>
    </source>
</evidence>
<feature type="binding site" evidence="10">
    <location>
        <position position="297"/>
    </location>
    <ligand>
        <name>S-adenosyl-L-methionine</name>
        <dbReference type="ChEBI" id="CHEBI:59789"/>
    </ligand>
</feature>
<dbReference type="PROSITE" id="PS51686">
    <property type="entry name" value="SAM_MT_RSMB_NOP"/>
    <property type="match status" value="1"/>
</dbReference>
<feature type="region of interest" description="Disordered" evidence="11">
    <location>
        <begin position="822"/>
        <end position="849"/>
    </location>
</feature>
<evidence type="ECO:0000256" key="1">
    <source>
        <dbReference type="ARBA" id="ARBA00004123"/>
    </source>
</evidence>
<dbReference type="PANTHER" id="PTHR22808:SF1">
    <property type="entry name" value="RNA CYTOSINE-C(5)-METHYLTRANSFERASE NSUN2-RELATED"/>
    <property type="match status" value="1"/>
</dbReference>
<keyword evidence="4 10" id="KW-0489">Methyltransferase</keyword>
<dbReference type="Pfam" id="PF01189">
    <property type="entry name" value="Methyltr_RsmB-F"/>
    <property type="match status" value="2"/>
</dbReference>
<dbReference type="GO" id="GO:0005737">
    <property type="term" value="C:cytoplasm"/>
    <property type="evidence" value="ECO:0007669"/>
    <property type="project" value="TreeGrafter"/>
</dbReference>
<comment type="subcellular location">
    <subcellularLocation>
        <location evidence="1">Nucleus</location>
    </subcellularLocation>
</comment>
<reference evidence="13 14" key="1">
    <citation type="journal article" date="2012" name="New Phytol.">
        <title>Insight into trade-off between wood decay and parasitism from the genome of a fungal forest pathogen.</title>
        <authorList>
            <person name="Olson A."/>
            <person name="Aerts A."/>
            <person name="Asiegbu F."/>
            <person name="Belbahri L."/>
            <person name="Bouzid O."/>
            <person name="Broberg A."/>
            <person name="Canback B."/>
            <person name="Coutinho P.M."/>
            <person name="Cullen D."/>
            <person name="Dalman K."/>
            <person name="Deflorio G."/>
            <person name="van Diepen L.T."/>
            <person name="Dunand C."/>
            <person name="Duplessis S."/>
            <person name="Durling M."/>
            <person name="Gonthier P."/>
            <person name="Grimwood J."/>
            <person name="Fossdal C.G."/>
            <person name="Hansson D."/>
            <person name="Henrissat B."/>
            <person name="Hietala A."/>
            <person name="Himmelstrand K."/>
            <person name="Hoffmeister D."/>
            <person name="Hogberg N."/>
            <person name="James T.Y."/>
            <person name="Karlsson M."/>
            <person name="Kohler A."/>
            <person name="Kues U."/>
            <person name="Lee Y.H."/>
            <person name="Lin Y.C."/>
            <person name="Lind M."/>
            <person name="Lindquist E."/>
            <person name="Lombard V."/>
            <person name="Lucas S."/>
            <person name="Lunden K."/>
            <person name="Morin E."/>
            <person name="Murat C."/>
            <person name="Park J."/>
            <person name="Raffaello T."/>
            <person name="Rouze P."/>
            <person name="Salamov A."/>
            <person name="Schmutz J."/>
            <person name="Solheim H."/>
            <person name="Stahlberg J."/>
            <person name="Velez H."/>
            <person name="de Vries R.P."/>
            <person name="Wiebenga A."/>
            <person name="Woodward S."/>
            <person name="Yakovlev I."/>
            <person name="Garbelotto M."/>
            <person name="Martin F."/>
            <person name="Grigoriev I.V."/>
            <person name="Stenlid J."/>
        </authorList>
    </citation>
    <scope>NUCLEOTIDE SEQUENCE [LARGE SCALE GENOMIC DNA]</scope>
    <source>
        <strain evidence="13 14">TC 32-1</strain>
    </source>
</reference>
<dbReference type="InterPro" id="IPR057286">
    <property type="entry name" value="PUA_NSUN2"/>
</dbReference>
<feature type="compositionally biased region" description="Basic residues" evidence="11">
    <location>
        <begin position="1"/>
        <end position="12"/>
    </location>
</feature>
<evidence type="ECO:0000313" key="13">
    <source>
        <dbReference type="EMBL" id="ETW75883.1"/>
    </source>
</evidence>
<dbReference type="GO" id="GO:0000049">
    <property type="term" value="F:tRNA binding"/>
    <property type="evidence" value="ECO:0007669"/>
    <property type="project" value="UniProtKB-KW"/>
</dbReference>
<feature type="binding site" evidence="10">
    <location>
        <position position="247"/>
    </location>
    <ligand>
        <name>S-adenosyl-L-methionine</name>
        <dbReference type="ChEBI" id="CHEBI:59789"/>
    </ligand>
</feature>
<dbReference type="SUPFAM" id="SSF53335">
    <property type="entry name" value="S-adenosyl-L-methionine-dependent methyltransferases"/>
    <property type="match status" value="1"/>
</dbReference>
<keyword evidence="14" id="KW-1185">Reference proteome</keyword>
<dbReference type="GO" id="GO:0016428">
    <property type="term" value="F:tRNA (cytidine-5-)-methyltransferase activity"/>
    <property type="evidence" value="ECO:0007669"/>
    <property type="project" value="InterPro"/>
</dbReference>
<dbReference type="KEGG" id="hir:HETIRDRAFT_436831"/>
<name>W4JQS1_HETIT</name>
<feature type="region of interest" description="Disordered" evidence="11">
    <location>
        <begin position="1"/>
        <end position="35"/>
    </location>
</feature>
<sequence length="869" mass="95366">MPRPKKSRRGRGNRNSSSQVAIPAVNTDDGAGRTDLLERSDMQNAKFEEYYRRQAIISAGETQGEGQNEWSAFMETLREPLPTTFRIAGTRQTAQVLSDTITKTYVPQLAEVVFEDALVVPPVQLSWYPNGLAWQLNVPKKVLRKSPEFKRFHSFLVFETEVGNISRQEAVSMLPPLFLDVKPHHKVLDMCAAPGSKTAQLLEALHVTDDVPEGIVVANDSDYKRTHLLIHQSARLPSPCFLVTNVDASIFPALRLPDSDPDAMGGLDEKTNENTKRKKARQVSGGRQVRFDRILCDVPCSGDGTIRKNVGIWKYWNPMDGNGLHGLQVRILQRAMRMLHPDGRIVYSTCSLNPIENEAVVAEALRTIPGEDSTFSRMHVRALNPSIFLLVIRCGPVDFEIVDVSEMLPSLVRRPGLTKWIPSVDRDLKFCETYDECIRSLPANRRADTRLGRSHWPPSDVQGLNLERCMRIYPHLQDTGGFFVAVLQRKSSSTKSPREGKRVADEASDEPEIKRARLAGDEDLSTAEVVETEPAVEGGEPMDEEDDRTTEPSTPRLDAVPAPDAPPNTTNSNKTKTKTKGKQSGDGGFKENPYTFIAPNDPIVQGCIRQLSLTPAFPASNVLVRNPAGDPARSLYLTNDLVHAVLQCNDYKRMRLMTAGTKIFTKHEGGFGRGRAAPSESAPASMDVTPAPAPEAKDTPFRLLSEGLPAVLPYIREDAILEASVADLKVLVESYYPLVSAFEDPFAGIISATPTGSHVARFKEGSLEGASLTHDLVLPIWKSTASVSLMIDKKAKSALSLRVFGVDLTVAGLEAAQQSALKKPRQPEVESGAVTPSTALDAVQESEEGATASVIEAMEEIEASDQPPM</sequence>
<evidence type="ECO:0000256" key="9">
    <source>
        <dbReference type="ARBA" id="ARBA00023242"/>
    </source>
</evidence>
<evidence type="ECO:0000256" key="11">
    <source>
        <dbReference type="SAM" id="MobiDB-lite"/>
    </source>
</evidence>
<dbReference type="InterPro" id="IPR023270">
    <property type="entry name" value="RCMT_NCL1"/>
</dbReference>
<dbReference type="InterPro" id="IPR029063">
    <property type="entry name" value="SAM-dependent_MTases_sf"/>
</dbReference>
<feature type="binding site" evidence="10">
    <location>
        <position position="220"/>
    </location>
    <ligand>
        <name>S-adenosyl-L-methionine</name>
        <dbReference type="ChEBI" id="CHEBI:59789"/>
    </ligand>
</feature>
<dbReference type="PRINTS" id="PR02011">
    <property type="entry name" value="RCMTNCL1"/>
</dbReference>
<protein>
    <recommendedName>
        <fullName evidence="12">SAM-dependent MTase RsmB/NOP-type domain-containing protein</fullName>
    </recommendedName>
</protein>
<comment type="similarity">
    <text evidence="2 10">Belongs to the class I-like SAM-binding methyltransferase superfamily. RsmB/NOP family.</text>
</comment>
<dbReference type="FunCoup" id="W4JQS1">
    <property type="interactions" value="950"/>
</dbReference>